<evidence type="ECO:0000313" key="15">
    <source>
        <dbReference type="Proteomes" id="UP000759131"/>
    </source>
</evidence>
<keyword evidence="11" id="KW-0206">Cytoskeleton</keyword>
<keyword evidence="8" id="KW-0243">Dynein</keyword>
<feature type="coiled-coil region" evidence="13">
    <location>
        <begin position="77"/>
        <end position="111"/>
    </location>
</feature>
<evidence type="ECO:0000256" key="2">
    <source>
        <dbReference type="ARBA" id="ARBA00004430"/>
    </source>
</evidence>
<evidence type="ECO:0000256" key="4">
    <source>
        <dbReference type="ARBA" id="ARBA00022473"/>
    </source>
</evidence>
<evidence type="ECO:0000256" key="5">
    <source>
        <dbReference type="ARBA" id="ARBA00022490"/>
    </source>
</evidence>
<dbReference type="InterPro" id="IPR040045">
    <property type="entry name" value="DYNC2LI1"/>
</dbReference>
<dbReference type="GO" id="GO:0036064">
    <property type="term" value="C:ciliary basal body"/>
    <property type="evidence" value="ECO:0007669"/>
    <property type="project" value="TreeGrafter"/>
</dbReference>
<evidence type="ECO:0008006" key="16">
    <source>
        <dbReference type="Google" id="ProtNLM"/>
    </source>
</evidence>
<dbReference type="GO" id="GO:0045504">
    <property type="term" value="F:dynein heavy chain binding"/>
    <property type="evidence" value="ECO:0007669"/>
    <property type="project" value="TreeGrafter"/>
</dbReference>
<accession>A0A7R9QGN7</accession>
<evidence type="ECO:0000256" key="12">
    <source>
        <dbReference type="ARBA" id="ARBA00023273"/>
    </source>
</evidence>
<comment type="subcellular location">
    <subcellularLocation>
        <location evidence="2">Cytoplasm</location>
        <location evidence="2">Cytoskeleton</location>
        <location evidence="2">Cilium axoneme</location>
    </subcellularLocation>
    <subcellularLocation>
        <location evidence="1">Cytoplasm</location>
        <location evidence="1">Cytoskeleton</location>
        <location evidence="1">Microtubule organizing center</location>
        <location evidence="1">Centrosome</location>
    </subcellularLocation>
</comment>
<evidence type="ECO:0000256" key="9">
    <source>
        <dbReference type="ARBA" id="ARBA00023069"/>
    </source>
</evidence>
<dbReference type="GO" id="GO:0005868">
    <property type="term" value="C:cytoplasmic dynein complex"/>
    <property type="evidence" value="ECO:0007669"/>
    <property type="project" value="InterPro"/>
</dbReference>
<gene>
    <name evidence="14" type="ORF">OSB1V03_LOCUS19643</name>
</gene>
<proteinExistence type="inferred from homology"/>
<dbReference type="AlphaFoldDB" id="A0A7R9QGN7"/>
<dbReference type="InterPro" id="IPR022780">
    <property type="entry name" value="Dynein_light_int_chain"/>
</dbReference>
<feature type="non-terminal residue" evidence="14">
    <location>
        <position position="286"/>
    </location>
</feature>
<dbReference type="GO" id="GO:0005874">
    <property type="term" value="C:microtubule"/>
    <property type="evidence" value="ECO:0007669"/>
    <property type="project" value="UniProtKB-KW"/>
</dbReference>
<keyword evidence="13" id="KW-0175">Coiled coil</keyword>
<dbReference type="OrthoDB" id="10263060at2759"/>
<evidence type="ECO:0000256" key="10">
    <source>
        <dbReference type="ARBA" id="ARBA00023175"/>
    </source>
</evidence>
<keyword evidence="9" id="KW-0969">Cilium</keyword>
<keyword evidence="10" id="KW-0505">Motor protein</keyword>
<evidence type="ECO:0000256" key="8">
    <source>
        <dbReference type="ARBA" id="ARBA00023017"/>
    </source>
</evidence>
<protein>
    <recommendedName>
        <fullName evidence="16">Cytoplasmic dynein 2 light intermediate chain 1</fullName>
    </recommendedName>
</protein>
<evidence type="ECO:0000313" key="14">
    <source>
        <dbReference type="EMBL" id="CAD7643547.1"/>
    </source>
</evidence>
<evidence type="ECO:0000256" key="6">
    <source>
        <dbReference type="ARBA" id="ARBA00022701"/>
    </source>
</evidence>
<keyword evidence="15" id="KW-1185">Reference proteome</keyword>
<comment type="similarity">
    <text evidence="3">Belongs to the dynein light intermediate chain family.</text>
</comment>
<keyword evidence="4" id="KW-0217">Developmental protein</keyword>
<organism evidence="14">
    <name type="scientific">Medioppia subpectinata</name>
    <dbReference type="NCBI Taxonomy" id="1979941"/>
    <lineage>
        <taxon>Eukaryota</taxon>
        <taxon>Metazoa</taxon>
        <taxon>Ecdysozoa</taxon>
        <taxon>Arthropoda</taxon>
        <taxon>Chelicerata</taxon>
        <taxon>Arachnida</taxon>
        <taxon>Acari</taxon>
        <taxon>Acariformes</taxon>
        <taxon>Sarcoptiformes</taxon>
        <taxon>Oribatida</taxon>
        <taxon>Brachypylina</taxon>
        <taxon>Oppioidea</taxon>
        <taxon>Oppiidae</taxon>
        <taxon>Medioppia</taxon>
    </lineage>
</organism>
<evidence type="ECO:0000256" key="11">
    <source>
        <dbReference type="ARBA" id="ARBA00023212"/>
    </source>
</evidence>
<keyword evidence="6" id="KW-0493">Microtubule</keyword>
<sequence>SDPPKPTIALEYIYGRRHRDNNSSKQVCNVWELGGGVMFTNLIEFAINDQSLERTSLVIVVDLSVPEELTITIETLLNSISEQISRIVSNNRNLENKLKERSMNRMAKNNEDIQQINPFLIPIVIMGTKYDIFQNLDPEKQKLIVRYLRLTAHSMCAQLMFVSTKSEALMTKCRTVLNALAFDLPIDSLGFQSDYRKPIVIPFGSDSYKKIGVDSIDAVKRTYISIFPQMVTEVVIPDDPAKDINFKERDIDLIRAQKDSFVVVSGERILQVLDLLFDVLDRLLAL</sequence>
<name>A0A7R9QGN7_9ACAR</name>
<evidence type="ECO:0000256" key="13">
    <source>
        <dbReference type="SAM" id="Coils"/>
    </source>
</evidence>
<dbReference type="Proteomes" id="UP000759131">
    <property type="component" value="Unassembled WGS sequence"/>
</dbReference>
<keyword evidence="5" id="KW-0963">Cytoplasm</keyword>
<dbReference type="EMBL" id="CAJPIZ010029439">
    <property type="protein sequence ID" value="CAG2119696.1"/>
    <property type="molecule type" value="Genomic_DNA"/>
</dbReference>
<evidence type="ECO:0000256" key="1">
    <source>
        <dbReference type="ARBA" id="ARBA00004300"/>
    </source>
</evidence>
<dbReference type="PANTHER" id="PTHR13236:SF0">
    <property type="entry name" value="CYTOPLASMIC DYNEIN 2 LIGHT INTERMEDIATE CHAIN 1"/>
    <property type="match status" value="1"/>
</dbReference>
<dbReference type="GO" id="GO:0005813">
    <property type="term" value="C:centrosome"/>
    <property type="evidence" value="ECO:0007669"/>
    <property type="project" value="UniProtKB-SubCell"/>
</dbReference>
<evidence type="ECO:0000256" key="3">
    <source>
        <dbReference type="ARBA" id="ARBA00006831"/>
    </source>
</evidence>
<dbReference type="GO" id="GO:0035721">
    <property type="term" value="P:intraciliary retrograde transport"/>
    <property type="evidence" value="ECO:0007669"/>
    <property type="project" value="InterPro"/>
</dbReference>
<reference evidence="14" key="1">
    <citation type="submission" date="2020-11" db="EMBL/GenBank/DDBJ databases">
        <authorList>
            <person name="Tran Van P."/>
        </authorList>
    </citation>
    <scope>NUCLEOTIDE SEQUENCE</scope>
</reference>
<keyword evidence="12" id="KW-0966">Cell projection</keyword>
<dbReference type="PANTHER" id="PTHR13236">
    <property type="entry name" value="DYNEIN 2 LIGHT INTERMEDIATE CHAIN, ISOFORM 2"/>
    <property type="match status" value="1"/>
</dbReference>
<dbReference type="GO" id="GO:0035735">
    <property type="term" value="P:intraciliary transport involved in cilium assembly"/>
    <property type="evidence" value="ECO:0007669"/>
    <property type="project" value="InterPro"/>
</dbReference>
<dbReference type="Pfam" id="PF05783">
    <property type="entry name" value="DLIC"/>
    <property type="match status" value="1"/>
</dbReference>
<dbReference type="EMBL" id="OC884014">
    <property type="protein sequence ID" value="CAD7643547.1"/>
    <property type="molecule type" value="Genomic_DNA"/>
</dbReference>
<evidence type="ECO:0000256" key="7">
    <source>
        <dbReference type="ARBA" id="ARBA00022794"/>
    </source>
</evidence>
<keyword evidence="7" id="KW-0970">Cilium biogenesis/degradation</keyword>
<dbReference type="GO" id="GO:0005930">
    <property type="term" value="C:axoneme"/>
    <property type="evidence" value="ECO:0007669"/>
    <property type="project" value="UniProtKB-SubCell"/>
</dbReference>